<keyword evidence="4" id="KW-0539">Nucleus</keyword>
<dbReference type="GO" id="GO:0005634">
    <property type="term" value="C:nucleus"/>
    <property type="evidence" value="ECO:0000318"/>
    <property type="project" value="GO_Central"/>
</dbReference>
<keyword evidence="3" id="KW-0804">Transcription</keyword>
<proteinExistence type="predicted"/>
<dbReference type="EMBL" id="MNCJ02000329">
    <property type="protein sequence ID" value="KAF5768903.1"/>
    <property type="molecule type" value="Genomic_DNA"/>
</dbReference>
<dbReference type="Gene3D" id="4.10.280.10">
    <property type="entry name" value="Helix-loop-helix DNA-binding domain"/>
    <property type="match status" value="1"/>
</dbReference>
<evidence type="ECO:0000313" key="6">
    <source>
        <dbReference type="EMBL" id="KAF5768903.1"/>
    </source>
</evidence>
<dbReference type="InterPro" id="IPR036638">
    <property type="entry name" value="HLH_DNA-bd_sf"/>
</dbReference>
<reference evidence="7" key="2">
    <citation type="submission" date="2017-02" db="EMBL/GenBank/DDBJ databases">
        <title>Sunflower complete genome.</title>
        <authorList>
            <person name="Langlade N."/>
            <person name="Munos S."/>
        </authorList>
    </citation>
    <scope>NUCLEOTIDE SEQUENCE [LARGE SCALE GENOMIC DNA]</scope>
    <source>
        <tissue evidence="7">Leaves</tissue>
    </source>
</reference>
<dbReference type="Proteomes" id="UP000215914">
    <property type="component" value="Chromosome 14"/>
</dbReference>
<name>A0A251SHD4_HELAN</name>
<feature type="domain" description="BHLH" evidence="5">
    <location>
        <begin position="115"/>
        <end position="165"/>
    </location>
</feature>
<evidence type="ECO:0000313" key="7">
    <source>
        <dbReference type="EMBL" id="OTF98028.1"/>
    </source>
</evidence>
<dbReference type="InParanoid" id="A0A251SHD4"/>
<dbReference type="Pfam" id="PF00010">
    <property type="entry name" value="HLH"/>
    <property type="match status" value="1"/>
</dbReference>
<organism evidence="7 8">
    <name type="scientific">Helianthus annuus</name>
    <name type="common">Common sunflower</name>
    <dbReference type="NCBI Taxonomy" id="4232"/>
    <lineage>
        <taxon>Eukaryota</taxon>
        <taxon>Viridiplantae</taxon>
        <taxon>Streptophyta</taxon>
        <taxon>Embryophyta</taxon>
        <taxon>Tracheophyta</taxon>
        <taxon>Spermatophyta</taxon>
        <taxon>Magnoliopsida</taxon>
        <taxon>eudicotyledons</taxon>
        <taxon>Gunneridae</taxon>
        <taxon>Pentapetalae</taxon>
        <taxon>asterids</taxon>
        <taxon>campanulids</taxon>
        <taxon>Asterales</taxon>
        <taxon>Asteraceae</taxon>
        <taxon>Asteroideae</taxon>
        <taxon>Heliantheae alliance</taxon>
        <taxon>Heliantheae</taxon>
        <taxon>Helianthus</taxon>
    </lineage>
</organism>
<evidence type="ECO:0000256" key="3">
    <source>
        <dbReference type="ARBA" id="ARBA00023163"/>
    </source>
</evidence>
<dbReference type="STRING" id="4232.A0A251SHD4"/>
<reference evidence="6" key="3">
    <citation type="submission" date="2020-06" db="EMBL/GenBank/DDBJ databases">
        <title>Helianthus annuus Genome sequencing and assembly Release 2.</title>
        <authorList>
            <person name="Gouzy J."/>
            <person name="Langlade N."/>
            <person name="Munos S."/>
        </authorList>
    </citation>
    <scope>NUCLEOTIDE SEQUENCE</scope>
    <source>
        <tissue evidence="6">Leaves</tissue>
    </source>
</reference>
<reference evidence="6 8" key="1">
    <citation type="journal article" date="2017" name="Nature">
        <title>The sunflower genome provides insights into oil metabolism, flowering and Asterid evolution.</title>
        <authorList>
            <person name="Badouin H."/>
            <person name="Gouzy J."/>
            <person name="Grassa C.J."/>
            <person name="Murat F."/>
            <person name="Staton S.E."/>
            <person name="Cottret L."/>
            <person name="Lelandais-Briere C."/>
            <person name="Owens G.L."/>
            <person name="Carrere S."/>
            <person name="Mayjonade B."/>
            <person name="Legrand L."/>
            <person name="Gill N."/>
            <person name="Kane N.C."/>
            <person name="Bowers J.E."/>
            <person name="Hubner S."/>
            <person name="Bellec A."/>
            <person name="Berard A."/>
            <person name="Berges H."/>
            <person name="Blanchet N."/>
            <person name="Boniface M.C."/>
            <person name="Brunel D."/>
            <person name="Catrice O."/>
            <person name="Chaidir N."/>
            <person name="Claudel C."/>
            <person name="Donnadieu C."/>
            <person name="Faraut T."/>
            <person name="Fievet G."/>
            <person name="Helmstetter N."/>
            <person name="King M."/>
            <person name="Knapp S.J."/>
            <person name="Lai Z."/>
            <person name="Le Paslier M.C."/>
            <person name="Lippi Y."/>
            <person name="Lorenzon L."/>
            <person name="Mandel J.R."/>
            <person name="Marage G."/>
            <person name="Marchand G."/>
            <person name="Marquand E."/>
            <person name="Bret-Mestries E."/>
            <person name="Morien E."/>
            <person name="Nambeesan S."/>
            <person name="Nguyen T."/>
            <person name="Pegot-Espagnet P."/>
            <person name="Pouilly N."/>
            <person name="Raftis F."/>
            <person name="Sallet E."/>
            <person name="Schiex T."/>
            <person name="Thomas J."/>
            <person name="Vandecasteele C."/>
            <person name="Vares D."/>
            <person name="Vear F."/>
            <person name="Vautrin S."/>
            <person name="Crespi M."/>
            <person name="Mangin B."/>
            <person name="Burke J.M."/>
            <person name="Salse J."/>
            <person name="Munos S."/>
            <person name="Vincourt P."/>
            <person name="Rieseberg L.H."/>
            <person name="Langlade N.B."/>
        </authorList>
    </citation>
    <scope>NUCLEOTIDE SEQUENCE [LARGE SCALE GENOMIC DNA]</scope>
    <source>
        <strain evidence="8">cv. SF193</strain>
        <tissue evidence="6">Leaves</tissue>
    </source>
</reference>
<keyword evidence="2" id="KW-0805">Transcription regulation</keyword>
<keyword evidence="8" id="KW-1185">Reference proteome</keyword>
<dbReference type="PROSITE" id="PS50888">
    <property type="entry name" value="BHLH"/>
    <property type="match status" value="1"/>
</dbReference>
<dbReference type="AlphaFoldDB" id="A0A251SHD4"/>
<dbReference type="PANTHER" id="PTHR12565:SF442">
    <property type="entry name" value="TRANSCRIPTION FACTOR HBI1"/>
    <property type="match status" value="1"/>
</dbReference>
<dbReference type="SMART" id="SM00353">
    <property type="entry name" value="HLH"/>
    <property type="match status" value="1"/>
</dbReference>
<sequence length="202" mass="23166">MSEILHHDQMHSQLQRGLVNVESQCKWSYEENDHLLCCGNPFECFSSSSVDELSKVTAINEHNLSRRKRKLCESVDCDLGSVEQPKARRSIPNGNSKPKMDPKPDYIHVRARHGQATDSHSLAERARREKIKKKMQYLQDLVPGCNKITNKAAILDEIITYIQCLQKDIEFLTMKLAASTSVDFNMDNSLPEEQQQVHVSQW</sequence>
<dbReference type="EMBL" id="CM007903">
    <property type="protein sequence ID" value="OTF98028.1"/>
    <property type="molecule type" value="Genomic_DNA"/>
</dbReference>
<evidence type="ECO:0000256" key="2">
    <source>
        <dbReference type="ARBA" id="ARBA00023015"/>
    </source>
</evidence>
<dbReference type="PANTHER" id="PTHR12565">
    <property type="entry name" value="STEROL REGULATORY ELEMENT-BINDING PROTEIN"/>
    <property type="match status" value="1"/>
</dbReference>
<protein>
    <submittedName>
        <fullName evidence="7">Putative myc-type, basic helix-loop-helix (BHLH) domain-containing protein</fullName>
    </submittedName>
    <submittedName>
        <fullName evidence="6">Transcription factor bHLH family</fullName>
    </submittedName>
</protein>
<dbReference type="GO" id="GO:0003700">
    <property type="term" value="F:DNA-binding transcription factor activity"/>
    <property type="evidence" value="ECO:0000318"/>
    <property type="project" value="GO_Central"/>
</dbReference>
<evidence type="ECO:0000256" key="1">
    <source>
        <dbReference type="ARBA" id="ARBA00004123"/>
    </source>
</evidence>
<dbReference type="OrthoDB" id="1915602at2759"/>
<evidence type="ECO:0000256" key="4">
    <source>
        <dbReference type="ARBA" id="ARBA00023242"/>
    </source>
</evidence>
<gene>
    <name evidence="7" type="ORF">HannXRQ_Chr14g0441101</name>
    <name evidence="6" type="ORF">HanXRQr2_Chr14g0641971</name>
</gene>
<dbReference type="SUPFAM" id="SSF47459">
    <property type="entry name" value="HLH, helix-loop-helix DNA-binding domain"/>
    <property type="match status" value="1"/>
</dbReference>
<dbReference type="InterPro" id="IPR024097">
    <property type="entry name" value="bHLH_ZIP_TF"/>
</dbReference>
<evidence type="ECO:0000259" key="5">
    <source>
        <dbReference type="PROSITE" id="PS50888"/>
    </source>
</evidence>
<dbReference type="GO" id="GO:0046983">
    <property type="term" value="F:protein dimerization activity"/>
    <property type="evidence" value="ECO:0007669"/>
    <property type="project" value="InterPro"/>
</dbReference>
<accession>A0A251SHD4</accession>
<evidence type="ECO:0000313" key="8">
    <source>
        <dbReference type="Proteomes" id="UP000215914"/>
    </source>
</evidence>
<comment type="subcellular location">
    <subcellularLocation>
        <location evidence="1">Nucleus</location>
    </subcellularLocation>
</comment>
<dbReference type="Gramene" id="mRNA:HanXRQr2_Chr14g0641971">
    <property type="protein sequence ID" value="mRNA:HanXRQr2_Chr14g0641971"/>
    <property type="gene ID" value="HanXRQr2_Chr14g0641971"/>
</dbReference>
<dbReference type="InterPro" id="IPR011598">
    <property type="entry name" value="bHLH_dom"/>
</dbReference>